<proteinExistence type="predicted"/>
<sequence>MTVQRCRNLLETFCFNFPGCQRIVGGFCAADAQDRAMGRQESTNEAGGAALNL</sequence>
<name>A0A923FEP6_9PSED</name>
<keyword evidence="3" id="KW-1185">Reference proteome</keyword>
<evidence type="ECO:0000313" key="1">
    <source>
        <dbReference type="EMBL" id="MBC3390305.1"/>
    </source>
</evidence>
<dbReference type="EMBL" id="JABWRB020000002">
    <property type="protein sequence ID" value="MBV4497367.1"/>
    <property type="molecule type" value="Genomic_DNA"/>
</dbReference>
<accession>A0A923FEP6</accession>
<evidence type="ECO:0000313" key="2">
    <source>
        <dbReference type="EMBL" id="MBV4497367.1"/>
    </source>
</evidence>
<dbReference type="AlphaFoldDB" id="A0A923FEP6"/>
<dbReference type="Proteomes" id="UP000636518">
    <property type="component" value="Unassembled WGS sequence"/>
</dbReference>
<dbReference type="EMBL" id="JABWRB010000011">
    <property type="protein sequence ID" value="MBC3390305.1"/>
    <property type="molecule type" value="Genomic_DNA"/>
</dbReference>
<organism evidence="1">
    <name type="scientific">Pseudomonas zanjanensis</name>
    <dbReference type="NCBI Taxonomy" id="2745496"/>
    <lineage>
        <taxon>Bacteria</taxon>
        <taxon>Pseudomonadati</taxon>
        <taxon>Pseudomonadota</taxon>
        <taxon>Gammaproteobacteria</taxon>
        <taxon>Pseudomonadales</taxon>
        <taxon>Pseudomonadaceae</taxon>
        <taxon>Pseudomonas</taxon>
    </lineage>
</organism>
<comment type="caution">
    <text evidence="1">The sequence shown here is derived from an EMBL/GenBank/DDBJ whole genome shotgun (WGS) entry which is preliminary data.</text>
</comment>
<dbReference type="RefSeq" id="WP_186706399.1">
    <property type="nucleotide sequence ID" value="NZ_JABWRB020000002.1"/>
</dbReference>
<reference evidence="1 3" key="1">
    <citation type="journal article" date="2020" name="Microorganisms">
        <title>Reliable Identification of Environmental Pseudomonas Isolates Using the rpoD Gene.</title>
        <authorList>
            <consortium name="The Broad Institute Genome Sequencing Platform"/>
            <person name="Girard L."/>
            <person name="Lood C."/>
            <person name="Rokni-Zadeh H."/>
            <person name="van Noort V."/>
            <person name="Lavigne R."/>
            <person name="De Mot R."/>
        </authorList>
    </citation>
    <scope>NUCLEOTIDE SEQUENCE</scope>
    <source>
        <strain evidence="1 3">SWRI12</strain>
    </source>
</reference>
<reference evidence="1" key="2">
    <citation type="submission" date="2020-07" db="EMBL/GenBank/DDBJ databases">
        <authorList>
            <person name="Lood C."/>
            <person name="Girard L."/>
        </authorList>
    </citation>
    <scope>NUCLEOTIDE SEQUENCE</scope>
    <source>
        <strain evidence="1">SWRI12</strain>
    </source>
</reference>
<evidence type="ECO:0000313" key="3">
    <source>
        <dbReference type="Proteomes" id="UP000636518"/>
    </source>
</evidence>
<gene>
    <name evidence="2" type="ORF">HU715_018640</name>
    <name evidence="1" type="ORF">HU715_11645</name>
</gene>
<reference evidence="2" key="3">
    <citation type="submission" date="2021-06" db="EMBL/GenBank/DDBJ databases">
        <title>Updating the genus Pseudomonas: Description of 43 new species and partition of the Pseudomonas putida group.</title>
        <authorList>
            <person name="Girard L."/>
            <person name="Lood C."/>
            <person name="Vandamme P."/>
            <person name="Rokni-Zadeh H."/>
            <person name="Van Noort V."/>
            <person name="Hofte M."/>
            <person name="Lavigne R."/>
            <person name="De Mot R."/>
        </authorList>
    </citation>
    <scope>NUCLEOTIDE SEQUENCE</scope>
    <source>
        <strain evidence="2">SWRI12</strain>
    </source>
</reference>
<protein>
    <submittedName>
        <fullName evidence="1">Uncharacterized protein</fullName>
    </submittedName>
</protein>